<keyword evidence="2" id="KW-0479">Metal-binding</keyword>
<dbReference type="GO" id="GO:0003677">
    <property type="term" value="F:DNA binding"/>
    <property type="evidence" value="ECO:0007669"/>
    <property type="project" value="UniProtKB-KW"/>
</dbReference>
<dbReference type="PROSITE" id="PS00552">
    <property type="entry name" value="HTH_MERR_1"/>
    <property type="match status" value="1"/>
</dbReference>
<dbReference type="PANTHER" id="PTHR30204:SF0">
    <property type="entry name" value="REDOX-SENSITIVE TRANSCRIPTIONAL ACTIVATOR SOXR"/>
    <property type="match status" value="1"/>
</dbReference>
<dbReference type="SUPFAM" id="SSF46955">
    <property type="entry name" value="Putative DNA-binding domain"/>
    <property type="match status" value="1"/>
</dbReference>
<gene>
    <name evidence="10" type="primary">soxR</name>
    <name evidence="10" type="ORF">GO986_09925</name>
</gene>
<reference evidence="10 11" key="1">
    <citation type="submission" date="2019-12" db="EMBL/GenBank/DDBJ databases">
        <title>Deinococcus sp. HMF7620 Genome sequencing and assembly.</title>
        <authorList>
            <person name="Kang H."/>
            <person name="Kim H."/>
            <person name="Joh K."/>
        </authorList>
    </citation>
    <scope>NUCLEOTIDE SEQUENCE [LARGE SCALE GENOMIC DNA]</scope>
    <source>
        <strain evidence="10 11">HMF7620</strain>
    </source>
</reference>
<evidence type="ECO:0000256" key="4">
    <source>
        <dbReference type="ARBA" id="ARBA00023014"/>
    </source>
</evidence>
<dbReference type="PANTHER" id="PTHR30204">
    <property type="entry name" value="REDOX-CYCLING DRUG-SENSING TRANSCRIPTIONAL ACTIVATOR SOXR"/>
    <property type="match status" value="1"/>
</dbReference>
<dbReference type="Gene3D" id="1.10.1660.10">
    <property type="match status" value="1"/>
</dbReference>
<evidence type="ECO:0000256" key="5">
    <source>
        <dbReference type="ARBA" id="ARBA00023015"/>
    </source>
</evidence>
<feature type="compositionally biased region" description="Basic and acidic residues" evidence="8">
    <location>
        <begin position="147"/>
        <end position="158"/>
    </location>
</feature>
<dbReference type="GO" id="GO:0006979">
    <property type="term" value="P:response to oxidative stress"/>
    <property type="evidence" value="ECO:0007669"/>
    <property type="project" value="InterPro"/>
</dbReference>
<dbReference type="GO" id="GO:0046872">
    <property type="term" value="F:metal ion binding"/>
    <property type="evidence" value="ECO:0007669"/>
    <property type="project" value="UniProtKB-KW"/>
</dbReference>
<feature type="region of interest" description="Disordered" evidence="8">
    <location>
        <begin position="135"/>
        <end position="158"/>
    </location>
</feature>
<dbReference type="InterPro" id="IPR015358">
    <property type="entry name" value="Tscrpt_reg_MerR_DNA-bd"/>
</dbReference>
<feature type="domain" description="HTH merR-type" evidence="9">
    <location>
        <begin position="3"/>
        <end position="71"/>
    </location>
</feature>
<evidence type="ECO:0000256" key="1">
    <source>
        <dbReference type="ARBA" id="ARBA00022714"/>
    </source>
</evidence>
<dbReference type="Pfam" id="PF00376">
    <property type="entry name" value="MerR"/>
    <property type="match status" value="1"/>
</dbReference>
<evidence type="ECO:0000256" key="2">
    <source>
        <dbReference type="ARBA" id="ARBA00022723"/>
    </source>
</evidence>
<dbReference type="InterPro" id="IPR047057">
    <property type="entry name" value="MerR_fam"/>
</dbReference>
<keyword evidence="3" id="KW-0408">Iron</keyword>
<dbReference type="InterPro" id="IPR010211">
    <property type="entry name" value="Redox-sen_tscrpt-act_SoxR"/>
</dbReference>
<evidence type="ECO:0000259" key="9">
    <source>
        <dbReference type="PROSITE" id="PS50937"/>
    </source>
</evidence>
<dbReference type="SMART" id="SM00422">
    <property type="entry name" value="HTH_MERR"/>
    <property type="match status" value="1"/>
</dbReference>
<dbReference type="InterPro" id="IPR009061">
    <property type="entry name" value="DNA-bd_dom_put_sf"/>
</dbReference>
<dbReference type="RefSeq" id="WP_157459141.1">
    <property type="nucleotide sequence ID" value="NZ_WQLB01000011.1"/>
</dbReference>
<evidence type="ECO:0000256" key="3">
    <source>
        <dbReference type="ARBA" id="ARBA00023004"/>
    </source>
</evidence>
<dbReference type="NCBIfam" id="TIGR01950">
    <property type="entry name" value="SoxR"/>
    <property type="match status" value="1"/>
</dbReference>
<keyword evidence="1" id="KW-0001">2Fe-2S</keyword>
<organism evidence="10 11">
    <name type="scientific">Deinococcus arboris</name>
    <dbReference type="NCBI Taxonomy" id="2682977"/>
    <lineage>
        <taxon>Bacteria</taxon>
        <taxon>Thermotogati</taxon>
        <taxon>Deinococcota</taxon>
        <taxon>Deinococci</taxon>
        <taxon>Deinococcales</taxon>
        <taxon>Deinococcaceae</taxon>
        <taxon>Deinococcus</taxon>
    </lineage>
</organism>
<evidence type="ECO:0000313" key="11">
    <source>
        <dbReference type="Proteomes" id="UP000483286"/>
    </source>
</evidence>
<sequence>MTVLTPAEVSARSGLAVSALHHYEREGLIASTRTEGGQRRYARDTLRRLAFIRAAARVGVSLAEIRAALATLPGGRVPTAADWEVLAARWQAELDDRIAALQRLRSDLSSCISCGCLSLDTCALHNPGDDYARAHPSGNRLLGRNESGAEVRRRASAP</sequence>
<keyword evidence="4" id="KW-0411">Iron-sulfur</keyword>
<accession>A0A7C9M6C1</accession>
<keyword evidence="7" id="KW-0804">Transcription</keyword>
<dbReference type="GO" id="GO:0003700">
    <property type="term" value="F:DNA-binding transcription factor activity"/>
    <property type="evidence" value="ECO:0007669"/>
    <property type="project" value="InterPro"/>
</dbReference>
<evidence type="ECO:0000256" key="8">
    <source>
        <dbReference type="SAM" id="MobiDB-lite"/>
    </source>
</evidence>
<evidence type="ECO:0000256" key="6">
    <source>
        <dbReference type="ARBA" id="ARBA00023125"/>
    </source>
</evidence>
<keyword evidence="5" id="KW-0805">Transcription regulation</keyword>
<dbReference type="EMBL" id="WQLB01000011">
    <property type="protein sequence ID" value="MVN87085.1"/>
    <property type="molecule type" value="Genomic_DNA"/>
</dbReference>
<keyword evidence="6" id="KW-0238">DNA-binding</keyword>
<dbReference type="Proteomes" id="UP000483286">
    <property type="component" value="Unassembled WGS sequence"/>
</dbReference>
<protein>
    <submittedName>
        <fullName evidence="10">Redox-sensitive transcriptional activator SoxR</fullName>
    </submittedName>
</protein>
<evidence type="ECO:0000256" key="7">
    <source>
        <dbReference type="ARBA" id="ARBA00023163"/>
    </source>
</evidence>
<dbReference type="GO" id="GO:0051537">
    <property type="term" value="F:2 iron, 2 sulfur cluster binding"/>
    <property type="evidence" value="ECO:0007669"/>
    <property type="project" value="UniProtKB-KW"/>
</dbReference>
<evidence type="ECO:0000313" key="10">
    <source>
        <dbReference type="EMBL" id="MVN87085.1"/>
    </source>
</evidence>
<dbReference type="PROSITE" id="PS50937">
    <property type="entry name" value="HTH_MERR_2"/>
    <property type="match status" value="1"/>
</dbReference>
<dbReference type="InterPro" id="IPR000551">
    <property type="entry name" value="MerR-type_HTH_dom"/>
</dbReference>
<name>A0A7C9M6C1_9DEIO</name>
<keyword evidence="11" id="KW-1185">Reference proteome</keyword>
<proteinExistence type="predicted"/>
<dbReference type="PRINTS" id="PR00040">
    <property type="entry name" value="HTHMERR"/>
</dbReference>
<dbReference type="Pfam" id="PF09278">
    <property type="entry name" value="MerR-DNA-bind"/>
    <property type="match status" value="1"/>
</dbReference>
<comment type="caution">
    <text evidence="10">The sequence shown here is derived from an EMBL/GenBank/DDBJ whole genome shotgun (WGS) entry which is preliminary data.</text>
</comment>
<dbReference type="AlphaFoldDB" id="A0A7C9M6C1"/>